<reference evidence="1" key="2">
    <citation type="journal article" date="2022" name="New Phytol.">
        <title>Evolutionary transition to the ectomycorrhizal habit in the genomes of a hyperdiverse lineage of mushroom-forming fungi.</title>
        <authorList>
            <person name="Looney B."/>
            <person name="Miyauchi S."/>
            <person name="Morin E."/>
            <person name="Drula E."/>
            <person name="Courty P.E."/>
            <person name="Kohler A."/>
            <person name="Kuo A."/>
            <person name="LaButti K."/>
            <person name="Pangilinan J."/>
            <person name="Lipzen A."/>
            <person name="Riley R."/>
            <person name="Andreopoulos W."/>
            <person name="He G."/>
            <person name="Johnson J."/>
            <person name="Nolan M."/>
            <person name="Tritt A."/>
            <person name="Barry K.W."/>
            <person name="Grigoriev I.V."/>
            <person name="Nagy L.G."/>
            <person name="Hibbett D."/>
            <person name="Henrissat B."/>
            <person name="Matheny P.B."/>
            <person name="Labbe J."/>
            <person name="Martin F.M."/>
        </authorList>
    </citation>
    <scope>NUCLEOTIDE SEQUENCE</scope>
    <source>
        <strain evidence="1">HHB10654</strain>
    </source>
</reference>
<dbReference type="Proteomes" id="UP000814140">
    <property type="component" value="Unassembled WGS sequence"/>
</dbReference>
<name>A0ACB8TFB7_9AGAM</name>
<evidence type="ECO:0000313" key="2">
    <source>
        <dbReference type="Proteomes" id="UP000814140"/>
    </source>
</evidence>
<keyword evidence="2" id="KW-1185">Reference proteome</keyword>
<gene>
    <name evidence="1" type="ORF">BV25DRAFT_1912396</name>
</gene>
<accession>A0ACB8TFB7</accession>
<proteinExistence type="predicted"/>
<comment type="caution">
    <text evidence="1">The sequence shown here is derived from an EMBL/GenBank/DDBJ whole genome shotgun (WGS) entry which is preliminary data.</text>
</comment>
<reference evidence="1" key="1">
    <citation type="submission" date="2021-03" db="EMBL/GenBank/DDBJ databases">
        <authorList>
            <consortium name="DOE Joint Genome Institute"/>
            <person name="Ahrendt S."/>
            <person name="Looney B.P."/>
            <person name="Miyauchi S."/>
            <person name="Morin E."/>
            <person name="Drula E."/>
            <person name="Courty P.E."/>
            <person name="Chicoki N."/>
            <person name="Fauchery L."/>
            <person name="Kohler A."/>
            <person name="Kuo A."/>
            <person name="Labutti K."/>
            <person name="Pangilinan J."/>
            <person name="Lipzen A."/>
            <person name="Riley R."/>
            <person name="Andreopoulos W."/>
            <person name="He G."/>
            <person name="Johnson J."/>
            <person name="Barry K.W."/>
            <person name="Grigoriev I.V."/>
            <person name="Nagy L."/>
            <person name="Hibbett D."/>
            <person name="Henrissat B."/>
            <person name="Matheny P.B."/>
            <person name="Labbe J."/>
            <person name="Martin F."/>
        </authorList>
    </citation>
    <scope>NUCLEOTIDE SEQUENCE</scope>
    <source>
        <strain evidence="1">HHB10654</strain>
    </source>
</reference>
<protein>
    <submittedName>
        <fullName evidence="1">Uncharacterized protein</fullName>
    </submittedName>
</protein>
<evidence type="ECO:0000313" key="1">
    <source>
        <dbReference type="EMBL" id="KAI0067060.1"/>
    </source>
</evidence>
<sequence length="187" mass="21748">MPASRTYYQRERLKLGQRKRNEVKRAAGKRRVSKHERKNAENAARQAQEGSPRVYYTEIVYRSREKDPERTPEMEKAELELSDKLSGIEEAAREEQPDWVGCYVEKLRPVLAEQLGIARAALDEVCMDLAKRGEFIHSHRRLVAMVHQEIELFEQGQDASRMAAEDRATVQGGCRVNKVVFRRLFEF</sequence>
<dbReference type="EMBL" id="MU277191">
    <property type="protein sequence ID" value="KAI0067060.1"/>
    <property type="molecule type" value="Genomic_DNA"/>
</dbReference>
<organism evidence="1 2">
    <name type="scientific">Artomyces pyxidatus</name>
    <dbReference type="NCBI Taxonomy" id="48021"/>
    <lineage>
        <taxon>Eukaryota</taxon>
        <taxon>Fungi</taxon>
        <taxon>Dikarya</taxon>
        <taxon>Basidiomycota</taxon>
        <taxon>Agaricomycotina</taxon>
        <taxon>Agaricomycetes</taxon>
        <taxon>Russulales</taxon>
        <taxon>Auriscalpiaceae</taxon>
        <taxon>Artomyces</taxon>
    </lineage>
</organism>